<dbReference type="SUPFAM" id="SSF53335">
    <property type="entry name" value="S-adenosyl-L-methionine-dependent methyltransferases"/>
    <property type="match status" value="1"/>
</dbReference>
<dbReference type="RefSeq" id="WP_379666160.1">
    <property type="nucleotide sequence ID" value="NZ_JBHULH010000004.1"/>
</dbReference>
<reference evidence="3" key="1">
    <citation type="journal article" date="2019" name="Int. J. Syst. Evol. Microbiol.">
        <title>The Global Catalogue of Microorganisms (GCM) 10K type strain sequencing project: providing services to taxonomists for standard genome sequencing and annotation.</title>
        <authorList>
            <consortium name="The Broad Institute Genomics Platform"/>
            <consortium name="The Broad Institute Genome Sequencing Center for Infectious Disease"/>
            <person name="Wu L."/>
            <person name="Ma J."/>
        </authorList>
    </citation>
    <scope>NUCLEOTIDE SEQUENCE [LARGE SCALE GENOMIC DNA]</scope>
    <source>
        <strain evidence="3">KCTC 52127</strain>
    </source>
</reference>
<evidence type="ECO:0000313" key="2">
    <source>
        <dbReference type="EMBL" id="MFD2567450.1"/>
    </source>
</evidence>
<comment type="caution">
    <text evidence="2">The sequence shown here is derived from an EMBL/GenBank/DDBJ whole genome shotgun (WGS) entry which is preliminary data.</text>
</comment>
<protein>
    <recommendedName>
        <fullName evidence="1">DOT1 domain-containing protein</fullName>
    </recommendedName>
</protein>
<keyword evidence="3" id="KW-1185">Reference proteome</keyword>
<evidence type="ECO:0000313" key="3">
    <source>
        <dbReference type="Proteomes" id="UP001597508"/>
    </source>
</evidence>
<name>A0ABW5LRQ4_9FLAO</name>
<dbReference type="InterPro" id="IPR025789">
    <property type="entry name" value="DOT1_dom"/>
</dbReference>
<dbReference type="Pfam" id="PF08123">
    <property type="entry name" value="DOT1"/>
    <property type="match status" value="1"/>
</dbReference>
<proteinExistence type="predicted"/>
<dbReference type="EMBL" id="JBHULH010000004">
    <property type="protein sequence ID" value="MFD2567450.1"/>
    <property type="molecule type" value="Genomic_DNA"/>
</dbReference>
<evidence type="ECO:0000259" key="1">
    <source>
        <dbReference type="Pfam" id="PF08123"/>
    </source>
</evidence>
<dbReference type="Gene3D" id="3.40.50.150">
    <property type="entry name" value="Vaccinia Virus protein VP39"/>
    <property type="match status" value="1"/>
</dbReference>
<feature type="domain" description="DOT1" evidence="1">
    <location>
        <begin position="41"/>
        <end position="123"/>
    </location>
</feature>
<organism evidence="2 3">
    <name type="scientific">Pseudotenacibaculum haliotis</name>
    <dbReference type="NCBI Taxonomy" id="1862138"/>
    <lineage>
        <taxon>Bacteria</taxon>
        <taxon>Pseudomonadati</taxon>
        <taxon>Bacteroidota</taxon>
        <taxon>Flavobacteriia</taxon>
        <taxon>Flavobacteriales</taxon>
        <taxon>Flavobacteriaceae</taxon>
        <taxon>Pseudotenacibaculum</taxon>
    </lineage>
</organism>
<dbReference type="InterPro" id="IPR029063">
    <property type="entry name" value="SAM-dependent_MTases_sf"/>
</dbReference>
<dbReference type="Proteomes" id="UP001597508">
    <property type="component" value="Unassembled WGS sequence"/>
</dbReference>
<accession>A0ABW5LRQ4</accession>
<sequence length="192" mass="22434">MESFNHISNFISTKASEIEETFDLGDLTVKYGLQSFRYGTSDYLEELFQTLTLTDNTVFYDLGSGYGRVILYGAYHFPKVQFKGIEIIEERNDVCDQLIGELKLKNIKTYCTDFFEVDINDGDIFYIFNPLHEAMYEKLLEKLKSVASKKNITIVAESKCDVFDKTEWLSNYKTIDYDIDIRKKVKFYRSVI</sequence>
<gene>
    <name evidence="2" type="ORF">ACFSRZ_08700</name>
</gene>